<reference evidence="7 8" key="1">
    <citation type="submission" date="2019-06" db="EMBL/GenBank/DDBJ databases">
        <title>Persicimonas caeni gen. nov., sp. nov., a predatory bacterium isolated from solar saltern.</title>
        <authorList>
            <person name="Wang S."/>
        </authorList>
    </citation>
    <scope>NUCLEOTIDE SEQUENCE [LARGE SCALE GENOMIC DNA]</scope>
    <source>
        <strain evidence="7 8">YN101</strain>
    </source>
</reference>
<dbReference type="AlphaFoldDB" id="A0A4Y6PZI9"/>
<dbReference type="PANTHER" id="PTHR24302">
    <property type="entry name" value="CYTOCHROME P450 FAMILY 3"/>
    <property type="match status" value="1"/>
</dbReference>
<feature type="binding site" description="axial binding residue" evidence="6">
    <location>
        <position position="139"/>
    </location>
    <ligand>
        <name>heme</name>
        <dbReference type="ChEBI" id="CHEBI:30413"/>
    </ligand>
    <ligandPart>
        <name>Fe</name>
        <dbReference type="ChEBI" id="CHEBI:18248"/>
    </ligandPart>
</feature>
<comment type="cofactor">
    <cofactor evidence="6">
        <name>heme</name>
        <dbReference type="ChEBI" id="CHEBI:30413"/>
    </cofactor>
</comment>
<evidence type="ECO:0000256" key="5">
    <source>
        <dbReference type="ARBA" id="ARBA00023004"/>
    </source>
</evidence>
<evidence type="ECO:0000256" key="6">
    <source>
        <dbReference type="PIRSR" id="PIRSR602401-1"/>
    </source>
</evidence>
<dbReference type="GO" id="GO:0020037">
    <property type="term" value="F:heme binding"/>
    <property type="evidence" value="ECO:0007669"/>
    <property type="project" value="InterPro"/>
</dbReference>
<dbReference type="PANTHER" id="PTHR24302:SF15">
    <property type="entry name" value="FATTY-ACID PEROXYGENASE"/>
    <property type="match status" value="1"/>
</dbReference>
<proteinExistence type="inferred from homology"/>
<keyword evidence="8" id="KW-1185">Reference proteome</keyword>
<dbReference type="PRINTS" id="PR00463">
    <property type="entry name" value="EP450I"/>
</dbReference>
<dbReference type="Proteomes" id="UP000315995">
    <property type="component" value="Chromosome"/>
</dbReference>
<evidence type="ECO:0000313" key="7">
    <source>
        <dbReference type="EMBL" id="QDG53660.1"/>
    </source>
</evidence>
<dbReference type="InterPro" id="IPR050705">
    <property type="entry name" value="Cytochrome_P450_3A"/>
</dbReference>
<evidence type="ECO:0000256" key="4">
    <source>
        <dbReference type="ARBA" id="ARBA00023002"/>
    </source>
</evidence>
<protein>
    <submittedName>
        <fullName evidence="7">Cytochrome P450</fullName>
    </submittedName>
</protein>
<accession>A0A5B8YB68</accession>
<comment type="similarity">
    <text evidence="1">Belongs to the cytochrome P450 family.</text>
</comment>
<evidence type="ECO:0000256" key="1">
    <source>
        <dbReference type="ARBA" id="ARBA00010617"/>
    </source>
</evidence>
<gene>
    <name evidence="7" type="ORF">FIV42_23805</name>
</gene>
<sequence length="193" mass="22678">MHARRRGSRSLLRHRALRPTVAVARYIVFAALALHDYPRQAVDLRDADDDALELFAHEVRRFYPFFPFVAAIVRRNFTWRGYEFEEGTRTLLDLYGTNRDPRVWDAPDTFRPERFRDWDESPFNFIPQDGGDFLHNHRCAGEWITKELMEAAVDFLVHSIDYEVPAQDLSVDLSRMPAIPASCFRITNVRRVH</sequence>
<name>A0A4Y6PZI9_PERCE</name>
<evidence type="ECO:0000256" key="3">
    <source>
        <dbReference type="ARBA" id="ARBA00022723"/>
    </source>
</evidence>
<dbReference type="GO" id="GO:0005506">
    <property type="term" value="F:iron ion binding"/>
    <property type="evidence" value="ECO:0007669"/>
    <property type="project" value="InterPro"/>
</dbReference>
<evidence type="ECO:0000313" key="8">
    <source>
        <dbReference type="Proteomes" id="UP000315995"/>
    </source>
</evidence>
<dbReference type="GO" id="GO:0016705">
    <property type="term" value="F:oxidoreductase activity, acting on paired donors, with incorporation or reduction of molecular oxygen"/>
    <property type="evidence" value="ECO:0007669"/>
    <property type="project" value="InterPro"/>
</dbReference>
<keyword evidence="4" id="KW-0560">Oxidoreductase</keyword>
<organism evidence="7 8">
    <name type="scientific">Persicimonas caeni</name>
    <dbReference type="NCBI Taxonomy" id="2292766"/>
    <lineage>
        <taxon>Bacteria</taxon>
        <taxon>Deltaproteobacteria</taxon>
        <taxon>Bradymonadales</taxon>
        <taxon>Bradymonadaceae</taxon>
        <taxon>Persicimonas</taxon>
    </lineage>
</organism>
<evidence type="ECO:0000256" key="2">
    <source>
        <dbReference type="ARBA" id="ARBA00022617"/>
    </source>
</evidence>
<keyword evidence="2 6" id="KW-0349">Heme</keyword>
<dbReference type="Gene3D" id="1.10.630.10">
    <property type="entry name" value="Cytochrome P450"/>
    <property type="match status" value="1"/>
</dbReference>
<dbReference type="GO" id="GO:0004497">
    <property type="term" value="F:monooxygenase activity"/>
    <property type="evidence" value="ECO:0007669"/>
    <property type="project" value="InterPro"/>
</dbReference>
<dbReference type="OrthoDB" id="9764248at2"/>
<dbReference type="InterPro" id="IPR036396">
    <property type="entry name" value="Cyt_P450_sf"/>
</dbReference>
<dbReference type="InterPro" id="IPR001128">
    <property type="entry name" value="Cyt_P450"/>
</dbReference>
<dbReference type="InterPro" id="IPR002401">
    <property type="entry name" value="Cyt_P450_E_grp-I"/>
</dbReference>
<keyword evidence="3 6" id="KW-0479">Metal-binding</keyword>
<dbReference type="EMBL" id="CP041186">
    <property type="protein sequence ID" value="QDG53660.1"/>
    <property type="molecule type" value="Genomic_DNA"/>
</dbReference>
<dbReference type="Pfam" id="PF00067">
    <property type="entry name" value="p450"/>
    <property type="match status" value="1"/>
</dbReference>
<keyword evidence="5 6" id="KW-0408">Iron</keyword>
<dbReference type="SUPFAM" id="SSF48264">
    <property type="entry name" value="Cytochrome P450"/>
    <property type="match status" value="1"/>
</dbReference>
<accession>A0A4Y6PZI9</accession>